<proteinExistence type="predicted"/>
<dbReference type="Proteomes" id="UP000661507">
    <property type="component" value="Unassembled WGS sequence"/>
</dbReference>
<comment type="caution">
    <text evidence="1">The sequence shown here is derived from an EMBL/GenBank/DDBJ whole genome shotgun (WGS) entry which is preliminary data.</text>
</comment>
<dbReference type="RefSeq" id="WP_188967055.1">
    <property type="nucleotide sequence ID" value="NZ_BMKW01000005.1"/>
</dbReference>
<evidence type="ECO:0000313" key="1">
    <source>
        <dbReference type="EMBL" id="GGJ13973.1"/>
    </source>
</evidence>
<evidence type="ECO:0000313" key="2">
    <source>
        <dbReference type="Proteomes" id="UP000661507"/>
    </source>
</evidence>
<dbReference type="EMBL" id="BMKW01000005">
    <property type="protein sequence ID" value="GGJ13973.1"/>
    <property type="molecule type" value="Genomic_DNA"/>
</dbReference>
<reference evidence="1" key="1">
    <citation type="journal article" date="2014" name="Int. J. Syst. Evol. Microbiol.">
        <title>Complete genome sequence of Corynebacterium casei LMG S-19264T (=DSM 44701T), isolated from a smear-ripened cheese.</title>
        <authorList>
            <consortium name="US DOE Joint Genome Institute (JGI-PGF)"/>
            <person name="Walter F."/>
            <person name="Albersmeier A."/>
            <person name="Kalinowski J."/>
            <person name="Ruckert C."/>
        </authorList>
    </citation>
    <scope>NUCLEOTIDE SEQUENCE</scope>
    <source>
        <strain evidence="1">CGMCC 1.3617</strain>
    </source>
</reference>
<keyword evidence="2" id="KW-1185">Reference proteome</keyword>
<dbReference type="AlphaFoldDB" id="A0A917KJP4"/>
<organism evidence="1 2">
    <name type="scientific">Neoroseomonas lacus</name>
    <dbReference type="NCBI Taxonomy" id="287609"/>
    <lineage>
        <taxon>Bacteria</taxon>
        <taxon>Pseudomonadati</taxon>
        <taxon>Pseudomonadota</taxon>
        <taxon>Alphaproteobacteria</taxon>
        <taxon>Acetobacterales</taxon>
        <taxon>Acetobacteraceae</taxon>
        <taxon>Neoroseomonas</taxon>
    </lineage>
</organism>
<accession>A0A917KJP4</accession>
<gene>
    <name evidence="1" type="ORF">GCM10011320_21490</name>
</gene>
<name>A0A917KJP4_9PROT</name>
<protein>
    <submittedName>
        <fullName evidence="1">Uncharacterized protein</fullName>
    </submittedName>
</protein>
<sequence>MQIDKIEILPIGPEGELFQISDGELYALLETEGMGMPWDDLIDRATLHPDICDYMIRWLSQHGVLVGSPHPPHLVWDDLAHDVAAARLL</sequence>
<reference evidence="1" key="2">
    <citation type="submission" date="2020-09" db="EMBL/GenBank/DDBJ databases">
        <authorList>
            <person name="Sun Q."/>
            <person name="Zhou Y."/>
        </authorList>
    </citation>
    <scope>NUCLEOTIDE SEQUENCE</scope>
    <source>
        <strain evidence="1">CGMCC 1.3617</strain>
    </source>
</reference>